<dbReference type="Gene3D" id="1.10.10.10">
    <property type="entry name" value="Winged helix-like DNA-binding domain superfamily/Winged helix DNA-binding domain"/>
    <property type="match status" value="1"/>
</dbReference>
<accession>A0A0S4L1R9</accession>
<dbReference type="OrthoDB" id="162531at2"/>
<dbReference type="Pfam" id="PF12802">
    <property type="entry name" value="MarR_2"/>
    <property type="match status" value="1"/>
</dbReference>
<dbReference type="GO" id="GO:0006950">
    <property type="term" value="P:response to stress"/>
    <property type="evidence" value="ECO:0007669"/>
    <property type="project" value="TreeGrafter"/>
</dbReference>
<dbReference type="GO" id="GO:0003700">
    <property type="term" value="F:DNA-binding transcription factor activity"/>
    <property type="evidence" value="ECO:0007669"/>
    <property type="project" value="InterPro"/>
</dbReference>
<dbReference type="Proteomes" id="UP000199032">
    <property type="component" value="Unassembled WGS sequence"/>
</dbReference>
<dbReference type="InterPro" id="IPR039422">
    <property type="entry name" value="MarR/SlyA-like"/>
</dbReference>
<sequence>MRLVTLLRESRSTTSGEWRVCLRWLNAYRGELSDLGVTPAQARAVLYLQRNPDNSIQQCAVVFGIAGSTMGQLARGLHQKGWVIKQRSPQDDRSMLLALTPKGHILAWLLHKQLNARLPLTAKAS</sequence>
<keyword evidence="3" id="KW-1185">Reference proteome</keyword>
<feature type="domain" description="HTH marR-type" evidence="1">
    <location>
        <begin position="1"/>
        <end position="125"/>
    </location>
</feature>
<reference evidence="2 3" key="1">
    <citation type="submission" date="2015-10" db="EMBL/GenBank/DDBJ databases">
        <authorList>
            <person name="Gilbert D.G."/>
        </authorList>
    </citation>
    <scope>NUCLEOTIDE SEQUENCE [LARGE SCALE GENOMIC DNA]</scope>
    <source>
        <strain evidence="2">COMA1</strain>
    </source>
</reference>
<proteinExistence type="predicted"/>
<dbReference type="RefSeq" id="WP_090742211.1">
    <property type="nucleotide sequence ID" value="NZ_CZQA01000001.1"/>
</dbReference>
<dbReference type="STRING" id="1742972.COMA1_10098"/>
<name>A0A0S4L1R9_9BACT</name>
<dbReference type="InterPro" id="IPR036388">
    <property type="entry name" value="WH-like_DNA-bd_sf"/>
</dbReference>
<dbReference type="AlphaFoldDB" id="A0A0S4L1R9"/>
<dbReference type="PANTHER" id="PTHR33164:SF43">
    <property type="entry name" value="HTH-TYPE TRANSCRIPTIONAL REPRESSOR YETL"/>
    <property type="match status" value="1"/>
</dbReference>
<dbReference type="InterPro" id="IPR000835">
    <property type="entry name" value="HTH_MarR-typ"/>
</dbReference>
<dbReference type="PROSITE" id="PS50995">
    <property type="entry name" value="HTH_MARR_2"/>
    <property type="match status" value="1"/>
</dbReference>
<dbReference type="SMART" id="SM00347">
    <property type="entry name" value="HTH_MARR"/>
    <property type="match status" value="1"/>
</dbReference>
<evidence type="ECO:0000313" key="2">
    <source>
        <dbReference type="EMBL" id="CUS31413.1"/>
    </source>
</evidence>
<organism evidence="2 3">
    <name type="scientific">Candidatus Nitrospira nitrosa</name>
    <dbReference type="NCBI Taxonomy" id="1742972"/>
    <lineage>
        <taxon>Bacteria</taxon>
        <taxon>Pseudomonadati</taxon>
        <taxon>Nitrospirota</taxon>
        <taxon>Nitrospiria</taxon>
        <taxon>Nitrospirales</taxon>
        <taxon>Nitrospiraceae</taxon>
        <taxon>Nitrospira</taxon>
    </lineage>
</organism>
<dbReference type="SUPFAM" id="SSF46785">
    <property type="entry name" value="Winged helix' DNA-binding domain"/>
    <property type="match status" value="1"/>
</dbReference>
<gene>
    <name evidence="2" type="ORF">COMA1_10098</name>
</gene>
<evidence type="ECO:0000259" key="1">
    <source>
        <dbReference type="PROSITE" id="PS50995"/>
    </source>
</evidence>
<dbReference type="EMBL" id="CZQA01000001">
    <property type="protein sequence ID" value="CUS31413.1"/>
    <property type="molecule type" value="Genomic_DNA"/>
</dbReference>
<evidence type="ECO:0000313" key="3">
    <source>
        <dbReference type="Proteomes" id="UP000199032"/>
    </source>
</evidence>
<protein>
    <recommendedName>
        <fullName evidence="1">HTH marR-type domain-containing protein</fullName>
    </recommendedName>
</protein>
<dbReference type="InterPro" id="IPR036390">
    <property type="entry name" value="WH_DNA-bd_sf"/>
</dbReference>
<dbReference type="PANTHER" id="PTHR33164">
    <property type="entry name" value="TRANSCRIPTIONAL REGULATOR, MARR FAMILY"/>
    <property type="match status" value="1"/>
</dbReference>